<organism evidence="1 2">
    <name type="scientific">Paraherbaspirillum soli</name>
    <dbReference type="NCBI Taxonomy" id="631222"/>
    <lineage>
        <taxon>Bacteria</taxon>
        <taxon>Pseudomonadati</taxon>
        <taxon>Pseudomonadota</taxon>
        <taxon>Betaproteobacteria</taxon>
        <taxon>Burkholderiales</taxon>
        <taxon>Oxalobacteraceae</taxon>
        <taxon>Paraherbaspirillum</taxon>
    </lineage>
</organism>
<accession>A0ABW0MB33</accession>
<reference evidence="2" key="1">
    <citation type="journal article" date="2019" name="Int. J. Syst. Evol. Microbiol.">
        <title>The Global Catalogue of Microorganisms (GCM) 10K type strain sequencing project: providing services to taxonomists for standard genome sequencing and annotation.</title>
        <authorList>
            <consortium name="The Broad Institute Genomics Platform"/>
            <consortium name="The Broad Institute Genome Sequencing Center for Infectious Disease"/>
            <person name="Wu L."/>
            <person name="Ma J."/>
        </authorList>
    </citation>
    <scope>NUCLEOTIDE SEQUENCE [LARGE SCALE GENOMIC DNA]</scope>
    <source>
        <strain evidence="2">JCM 17066</strain>
    </source>
</reference>
<protein>
    <submittedName>
        <fullName evidence="1">DUF2889 domain-containing protein</fullName>
    </submittedName>
</protein>
<evidence type="ECO:0000313" key="2">
    <source>
        <dbReference type="Proteomes" id="UP001596045"/>
    </source>
</evidence>
<keyword evidence="2" id="KW-1185">Reference proteome</keyword>
<proteinExistence type="predicted"/>
<dbReference type="Proteomes" id="UP001596045">
    <property type="component" value="Unassembled WGS sequence"/>
</dbReference>
<dbReference type="RefSeq" id="WP_378997766.1">
    <property type="nucleotide sequence ID" value="NZ_JBHSMT010000021.1"/>
</dbReference>
<evidence type="ECO:0000313" key="1">
    <source>
        <dbReference type="EMBL" id="MFC5474656.1"/>
    </source>
</evidence>
<dbReference type="InterPro" id="IPR021312">
    <property type="entry name" value="DUF2889"/>
</dbReference>
<gene>
    <name evidence="1" type="ORF">ACFPM8_11900</name>
</gene>
<name>A0ABW0MB33_9BURK</name>
<dbReference type="EMBL" id="JBHSMT010000021">
    <property type="protein sequence ID" value="MFC5474656.1"/>
    <property type="molecule type" value="Genomic_DNA"/>
</dbReference>
<dbReference type="Pfam" id="PF11136">
    <property type="entry name" value="DUF2889"/>
    <property type="match status" value="1"/>
</dbReference>
<sequence>MSLTTSSSRRALKHTRAIHIEAFVRDDGLWELDARITDTKASDLPLLTGNLPAGEPLHDLWLRLTLDRQYTIVAVDVNSDAVPYRGYCDTIGPAYNILIGLSLVKGFRHALKERIGGVQGCTHLTELAQILPTVAIQAFSSEFGNGDVSGAKVEATKPPQLDHCHALRSEGAVVAKYYPKWAISPPVEVTPSQSQLFNQASSFKSVSEGKLA</sequence>
<comment type="caution">
    <text evidence="1">The sequence shown here is derived from an EMBL/GenBank/DDBJ whole genome shotgun (WGS) entry which is preliminary data.</text>
</comment>